<dbReference type="RefSeq" id="XP_007313407.1">
    <property type="nucleotide sequence ID" value="XM_007313345.1"/>
</dbReference>
<sequence length="1870" mass="207446">MLPLEHLDRANVLENSALALTARYERRRDTADLDLAVTYHIKALDLRPQGHPDRSSSILNLSDVLLTRYEGEGRSEDLDLAIRHSSEAVQLYAVGHPWRPSALTTLGNAYRSRFEKQGDYTDLELCIDTYGSVLGLHPPGHLDRPMSLMNLATALKTRFDGLGDRADLELSITHYKEALAVCSPKHSSRSSLHMNLANALLVHFDQAGEIAHLGLAIKHYEEARNLLPRESLDYPLLLSNHASALLTRFSRAGSQTDLNLAVEYCGIAVTMCPPENRHYRSLLMVFGNALRARFMQYGNFEDLQLAIENYEGALKMPPAAQLDHDTLHLNLANVYFTRFEHKGDANDLSGAIKYCGQVLASRSPNHPGRSLLLQTFATALRTRFDQQGDLEDLQLALTYHNEALRLRPPGHAARSTSLTELANSLLVRYSQQGNFADLELAIEHYGSALQLLSPDSPNRSWLLMSFANALFSRFQSEGDSTDLELAIEQYRAALESHPPNHPKLCVSHTNIANAYLTRFEQHKMSQDIELAVQHYESALALRPVGHPKHFLSLVSLANALVVRYLQQEDPVDLNRSTEHCQTALDICPQTHPDRPSIFYTQANILRLRFQKQGDITDLKNAIDYLHIAMEALPEGHPDLYIIYNYLALTHIARYTLSHDVDEQQQAFWYHERSANHATSGTWRRFQASLSWISEAKKQQHSSLLLAHKTSVTLLDRYLLSTPSMQSRHQALRSAPSSLASEAAAQAIKENRLDTAVELLEQGRGLLWAQLARLRTPLDRLRLLGEDGCKLAEGFERLSKLLESGNSFSSRVTDESYLPFEEKAKFYRHTSEQWNTTVNNIRKFENFQHFIEPTPFNELRSVADCGPVIIVNISQPCCAAIIVMSDGQAQPNEGSPELELKSIDKELALARSLIPASMSYSELTGSASTSDAVLREMHEHGWVHLACHGKQDISQPFDSSFALRDKPLRLLDIIHADLAHPEFAFLSACHTAVGDKNTPDEVIHLAAGIQFSGFRSVIGTMFAVDDKTTHYMVSEFYNVLFGEGIDGTNAAKALNKAAKVVNKDETCIMTSRQSEQVMTMDQGTRPIDRKPLASCNGFNLVFKGLGLVYRPLVNVDIPECIMDQTRIMAPLFKSALKVFRSKPPTSVDKLVINGSINSMFVRFEPQGLEALFIDTMADAFKDMAAKEGVNIQMSLVQGDKETRGMFVHSKRPPGDLDAVAQPEVSDLCSNVQQLRRSCLFQSSLSKYSISSLDTWHGKDTMPMQEESGTDFVIDPPAKCMVPVAKPIVLSSKDYHGVEQNLVVVNSSQKPKATVEGVSVIKHHALQVLFEGKRGVEQSCGQFVVSPSQNSRSNVEESHAKSTMLPSVDHCGVEQSPTIVNSLKNPKITVEERAREIKKTLSCSPPKEGDIVSDDTCANLAAACLDWQEGDGDIEKLALAEIMKASPKRVDSPTSVPVTPSSQHSYEFNPAYSFSSDGYSTPSSTFSTPSNLSLCTPATTPSNSLYGRSRNKDDAASVERIQRRKGVYLTGRSIRGRPVGIINGCFQNRGIPINAVDDTDIMIGDDVFEIQDEVDEIRVSRRGIQEVAYKRSSYCSAINSLMTEAVSIASDDSVPRRNCIVDSIYIYGKECIFTSSSPSNPSLRTSSLSMTSISFELEPVASSTALSCGDLSSLVMFGESEDVRYFTDEFFDISLADGAAFQDHHLSYVGKDHTPASGKNLEHFRISHHSTEADTLCITSKKGRHMSRLATKAPSPSRSIFFRKLFPKTSAKFSSAESFALRHCNPNHVNLGAVRLAESLSLDFACAGLETSWSVSGSEFFCPIFARAPPSAFEAPQKFDAEAEKLRVAINSSPYILWQRFAKSVKTSWSCT</sequence>
<gene>
    <name evidence="2" type="ORF">SERLADRAFT_405258</name>
</gene>
<dbReference type="GeneID" id="18812546"/>
<dbReference type="Gene3D" id="1.25.40.10">
    <property type="entry name" value="Tetratricopeptide repeat domain"/>
    <property type="match status" value="3"/>
</dbReference>
<reference evidence="2" key="1">
    <citation type="submission" date="2011-04" db="EMBL/GenBank/DDBJ databases">
        <title>Evolution of plant cell wall degrading machinery underlies the functional diversity of forest fungi.</title>
        <authorList>
            <consortium name="US DOE Joint Genome Institute (JGI-PGF)"/>
            <person name="Eastwood D.C."/>
            <person name="Floudas D."/>
            <person name="Binder M."/>
            <person name="Majcherczyk A."/>
            <person name="Schneider P."/>
            <person name="Aerts A."/>
            <person name="Asiegbu F.O."/>
            <person name="Baker S.E."/>
            <person name="Barry K."/>
            <person name="Bendiksby M."/>
            <person name="Blumentritt M."/>
            <person name="Coutinho P.M."/>
            <person name="Cullen D."/>
            <person name="Cullen D."/>
            <person name="Gathman A."/>
            <person name="Goodell B."/>
            <person name="Henrissat B."/>
            <person name="Ihrmark K."/>
            <person name="Kauserud H."/>
            <person name="Kohler A."/>
            <person name="LaButti K."/>
            <person name="Lapidus A."/>
            <person name="Lavin J.L."/>
            <person name="Lee Y.-H."/>
            <person name="Lindquist E."/>
            <person name="Lilly W."/>
            <person name="Lucas S."/>
            <person name="Morin E."/>
            <person name="Murat C."/>
            <person name="Oguiza J.A."/>
            <person name="Park J."/>
            <person name="Pisabarro A.G."/>
            <person name="Riley R."/>
            <person name="Rosling A."/>
            <person name="Salamov A."/>
            <person name="Schmidt O."/>
            <person name="Schmutz J."/>
            <person name="Skrede I."/>
            <person name="Stenlid J."/>
            <person name="Wiebenga A."/>
            <person name="Xie X."/>
            <person name="Kues U."/>
            <person name="Hibbett D.S."/>
            <person name="Hoffmeister D."/>
            <person name="Hogberg N."/>
            <person name="Martin F."/>
            <person name="Grigoriev I.V."/>
            <person name="Watkinson S.C."/>
        </authorList>
    </citation>
    <scope>NUCLEOTIDE SEQUENCE</scope>
    <source>
        <strain evidence="2">S7.9</strain>
    </source>
</reference>
<dbReference type="KEGG" id="sla:SERLADRAFT_405258"/>
<organism>
    <name type="scientific">Serpula lacrymans var. lacrymans (strain S7.9)</name>
    <name type="common">Dry rot fungus</name>
    <dbReference type="NCBI Taxonomy" id="578457"/>
    <lineage>
        <taxon>Eukaryota</taxon>
        <taxon>Fungi</taxon>
        <taxon>Dikarya</taxon>
        <taxon>Basidiomycota</taxon>
        <taxon>Agaricomycotina</taxon>
        <taxon>Agaricomycetes</taxon>
        <taxon>Agaricomycetidae</taxon>
        <taxon>Boletales</taxon>
        <taxon>Coniophorineae</taxon>
        <taxon>Serpulaceae</taxon>
        <taxon>Serpula</taxon>
    </lineage>
</organism>
<dbReference type="InterPro" id="IPR011990">
    <property type="entry name" value="TPR-like_helical_dom_sf"/>
</dbReference>
<dbReference type="Proteomes" id="UP000008064">
    <property type="component" value="Unassembled WGS sequence"/>
</dbReference>
<dbReference type="HOGENOM" id="CLU_236445_0_0_1"/>
<protein>
    <recommendedName>
        <fullName evidence="1">CHAT domain-containing protein</fullName>
    </recommendedName>
</protein>
<dbReference type="SUPFAM" id="SSF48452">
    <property type="entry name" value="TPR-like"/>
    <property type="match status" value="1"/>
</dbReference>
<dbReference type="SUPFAM" id="SSF81901">
    <property type="entry name" value="HCP-like"/>
    <property type="match status" value="1"/>
</dbReference>
<dbReference type="PANTHER" id="PTHR19959">
    <property type="entry name" value="KINESIN LIGHT CHAIN"/>
    <property type="match status" value="1"/>
</dbReference>
<dbReference type="InterPro" id="IPR024983">
    <property type="entry name" value="CHAT_dom"/>
</dbReference>
<dbReference type="OrthoDB" id="9991317at2759"/>
<dbReference type="PANTHER" id="PTHR19959:SF119">
    <property type="entry name" value="FUNGAL LIPASE-LIKE DOMAIN-CONTAINING PROTEIN"/>
    <property type="match status" value="1"/>
</dbReference>
<dbReference type="EMBL" id="GL945429">
    <property type="protein sequence ID" value="EGO29165.1"/>
    <property type="molecule type" value="Genomic_DNA"/>
</dbReference>
<evidence type="ECO:0000259" key="1">
    <source>
        <dbReference type="Pfam" id="PF12770"/>
    </source>
</evidence>
<accession>F8NHJ4</accession>
<evidence type="ECO:0000313" key="2">
    <source>
        <dbReference type="EMBL" id="EGO29165.1"/>
    </source>
</evidence>
<proteinExistence type="predicted"/>
<dbReference type="Pfam" id="PF12770">
    <property type="entry name" value="CHAT"/>
    <property type="match status" value="1"/>
</dbReference>
<name>F8NHJ4_SERL9</name>
<feature type="domain" description="CHAT" evidence="1">
    <location>
        <begin position="897"/>
        <end position="1065"/>
    </location>
</feature>